<feature type="transmembrane region" description="Helical" evidence="1">
    <location>
        <begin position="12"/>
        <end position="29"/>
    </location>
</feature>
<evidence type="ECO:0000313" key="3">
    <source>
        <dbReference type="Proteomes" id="UP000050430"/>
    </source>
</evidence>
<evidence type="ECO:0000256" key="1">
    <source>
        <dbReference type="SAM" id="Phobius"/>
    </source>
</evidence>
<proteinExistence type="predicted"/>
<keyword evidence="1" id="KW-1133">Transmembrane helix</keyword>
<dbReference type="AlphaFoldDB" id="A0A0P6X3E3"/>
<feature type="transmembrane region" description="Helical" evidence="1">
    <location>
        <begin position="385"/>
        <end position="404"/>
    </location>
</feature>
<feature type="transmembrane region" description="Helical" evidence="1">
    <location>
        <begin position="82"/>
        <end position="105"/>
    </location>
</feature>
<keyword evidence="3" id="KW-1185">Reference proteome</keyword>
<name>A0A0P6X3E3_9CHLR</name>
<dbReference type="EMBL" id="LGCK01000003">
    <property type="protein sequence ID" value="KPL74308.1"/>
    <property type="molecule type" value="Genomic_DNA"/>
</dbReference>
<evidence type="ECO:0008006" key="4">
    <source>
        <dbReference type="Google" id="ProtNLM"/>
    </source>
</evidence>
<sequence length="680" mass="78064">MKNKITWKTPWLFPIILVFTYAVIYLPYFSRLGIYWDDWQVVFLNLMHRPVDYWNYFMFDRPFSIWTYLLTVPILGVSPLPWQVFTLAVRIVAAWFFAAALSIIWPEQKWECRWAALLLLVFPGFSQTTISIAYSQHFISQALFFASLWLMLKAFSDEKNRLWLVTLACLFSLIQMLTMEYFAASELIRPVLLFFAIQNREHLPSKPCLRKSLRTWLPYLLPLILFGVWRFGYYPRLSVENSPTLLSSLMSHPLDTIKQFVQFALQDTFSTAFSVWVDAFKPSTLDFRTIFQLLLAIAGAFVVALWFWKTSSESDDQPSLHNRFIPQAFITAVLFLLLGGLPVWSTNRQALVGLWSDRFTLAPMAGSALLLMAAAAWLTQNRTRTTVVLSVFVAMAAYAQMLTAEKYADNWEIQRSYYWQMKWRIPDLKPNTAIVAPKLPTSFISDYAVGFALNAMYAKEPVGKQAQYWFFIGPRAQGDYFKEYLPGLPVDYSLRDIHFNGTTDQTLGVSFAAGRECLRVLDPFYASAPPRLSEDLGGIEKDMQPISNIDRILPESNSPLLRSDVFGAEPSHDWCYYYQKADLARQFQQWTEIPKLAKEAADKGLRSKNGMEYLPFIEGYAQTGMADKALETSLTANTLTYGMTPVLCSLWQRYEKMDSSTGLPAQAAEFFNQVDCPKVP</sequence>
<keyword evidence="1" id="KW-0812">Transmembrane</keyword>
<evidence type="ECO:0000313" key="2">
    <source>
        <dbReference type="EMBL" id="KPL74308.1"/>
    </source>
</evidence>
<dbReference type="RefSeq" id="WP_062420776.1">
    <property type="nucleotide sequence ID" value="NZ_BBYA01000004.1"/>
</dbReference>
<dbReference type="OrthoDB" id="148359at2"/>
<feature type="transmembrane region" description="Helical" evidence="1">
    <location>
        <begin position="162"/>
        <end position="184"/>
    </location>
</feature>
<reference evidence="2 3" key="1">
    <citation type="submission" date="2015-07" db="EMBL/GenBank/DDBJ databases">
        <title>Genome sequence of Leptolinea tardivitalis DSM 16556.</title>
        <authorList>
            <person name="Hemp J."/>
            <person name="Ward L.M."/>
            <person name="Pace L.A."/>
            <person name="Fischer W.W."/>
        </authorList>
    </citation>
    <scope>NUCLEOTIDE SEQUENCE [LARGE SCALE GENOMIC DNA]</scope>
    <source>
        <strain evidence="2 3">YMTK-2</strain>
    </source>
</reference>
<organism evidence="2 3">
    <name type="scientific">Leptolinea tardivitalis</name>
    <dbReference type="NCBI Taxonomy" id="229920"/>
    <lineage>
        <taxon>Bacteria</taxon>
        <taxon>Bacillati</taxon>
        <taxon>Chloroflexota</taxon>
        <taxon>Anaerolineae</taxon>
        <taxon>Anaerolineales</taxon>
        <taxon>Anaerolineaceae</taxon>
        <taxon>Leptolinea</taxon>
    </lineage>
</organism>
<feature type="transmembrane region" description="Helical" evidence="1">
    <location>
        <begin position="216"/>
        <end position="233"/>
    </location>
</feature>
<feature type="transmembrane region" description="Helical" evidence="1">
    <location>
        <begin position="290"/>
        <end position="308"/>
    </location>
</feature>
<feature type="transmembrane region" description="Helical" evidence="1">
    <location>
        <begin position="328"/>
        <end position="347"/>
    </location>
</feature>
<comment type="caution">
    <text evidence="2">The sequence shown here is derived from an EMBL/GenBank/DDBJ whole genome shotgun (WGS) entry which is preliminary data.</text>
</comment>
<feature type="transmembrane region" description="Helical" evidence="1">
    <location>
        <begin position="359"/>
        <end position="379"/>
    </location>
</feature>
<dbReference type="Proteomes" id="UP000050430">
    <property type="component" value="Unassembled WGS sequence"/>
</dbReference>
<keyword evidence="1" id="KW-0472">Membrane</keyword>
<gene>
    <name evidence="2" type="ORF">ADM99_01705</name>
</gene>
<accession>A0A0P6X3E3</accession>
<feature type="transmembrane region" description="Helical" evidence="1">
    <location>
        <begin position="112"/>
        <end position="132"/>
    </location>
</feature>
<protein>
    <recommendedName>
        <fullName evidence="4">Glycosyltransferase RgtA/B/C/D-like domain-containing protein</fullName>
    </recommendedName>
</protein>